<comment type="subcellular location">
    <subcellularLocation>
        <location evidence="4">Cytoplasm</location>
    </subcellularLocation>
    <subcellularLocation>
        <location evidence="4">Mitochondrion</location>
    </subcellularLocation>
    <subcellularLocation>
        <location evidence="4">Nucleus</location>
    </subcellularLocation>
</comment>
<evidence type="ECO:0000256" key="1">
    <source>
        <dbReference type="ARBA" id="ARBA00007297"/>
    </source>
</evidence>
<dbReference type="Gene3D" id="1.20.1050.10">
    <property type="match status" value="1"/>
</dbReference>
<dbReference type="InterPro" id="IPR036249">
    <property type="entry name" value="Thioredoxin-like_sf"/>
</dbReference>
<keyword evidence="4" id="KW-0496">Mitochondrion</keyword>
<comment type="similarity">
    <text evidence="1 4">Belongs to the GST superfamily. Pi family.</text>
</comment>
<evidence type="ECO:0000313" key="7">
    <source>
        <dbReference type="Proteomes" id="UP000515152"/>
    </source>
</evidence>
<comment type="function">
    <text evidence="4">Conjugation of reduced glutathione to a wide number of exogenous and endogenous hydrophobic electrophiles.</text>
</comment>
<dbReference type="PROSITE" id="PS50405">
    <property type="entry name" value="GST_CTER"/>
    <property type="match status" value="1"/>
</dbReference>
<dbReference type="InterPro" id="IPR036282">
    <property type="entry name" value="Glutathione-S-Trfase_C_sf"/>
</dbReference>
<dbReference type="Proteomes" id="UP000515152">
    <property type="component" value="Chromosome 6"/>
</dbReference>
<comment type="subunit">
    <text evidence="2 4">Homodimer.</text>
</comment>
<evidence type="ECO:0000259" key="5">
    <source>
        <dbReference type="PROSITE" id="PS50404"/>
    </source>
</evidence>
<dbReference type="SFLD" id="SFLDG01205">
    <property type="entry name" value="AMPS.1"/>
    <property type="match status" value="1"/>
</dbReference>
<dbReference type="Pfam" id="PF02798">
    <property type="entry name" value="GST_N"/>
    <property type="match status" value="1"/>
</dbReference>
<evidence type="ECO:0000256" key="4">
    <source>
        <dbReference type="RuleBase" id="RU368105"/>
    </source>
</evidence>
<dbReference type="Pfam" id="PF14497">
    <property type="entry name" value="GST_C_3"/>
    <property type="match status" value="1"/>
</dbReference>
<dbReference type="InterPro" id="IPR040079">
    <property type="entry name" value="Glutathione_S-Trfase"/>
</dbReference>
<evidence type="ECO:0000256" key="3">
    <source>
        <dbReference type="ARBA" id="ARBA00022679"/>
    </source>
</evidence>
<dbReference type="Gene3D" id="3.40.30.10">
    <property type="entry name" value="Glutaredoxin"/>
    <property type="match status" value="1"/>
</dbReference>
<keyword evidence="4" id="KW-0963">Cytoplasm</keyword>
<feature type="domain" description="GST N-terminal" evidence="5">
    <location>
        <begin position="1"/>
        <end position="80"/>
    </location>
</feature>
<dbReference type="InterPro" id="IPR050213">
    <property type="entry name" value="GST_superfamily"/>
</dbReference>
<dbReference type="InterPro" id="IPR004045">
    <property type="entry name" value="Glutathione_S-Trfase_N"/>
</dbReference>
<accession>A0A6P8FMY4</accession>
<gene>
    <name evidence="8" type="primary">LOC105893541</name>
</gene>
<dbReference type="InterPro" id="IPR004046">
    <property type="entry name" value="GST_C"/>
</dbReference>
<reference evidence="8" key="1">
    <citation type="submission" date="2025-08" db="UniProtKB">
        <authorList>
            <consortium name="RefSeq"/>
        </authorList>
    </citation>
    <scope>IDENTIFICATION</scope>
</reference>
<keyword evidence="7" id="KW-1185">Reference proteome</keyword>
<proteinExistence type="inferred from homology"/>
<dbReference type="GO" id="GO:0004364">
    <property type="term" value="F:glutathione transferase activity"/>
    <property type="evidence" value="ECO:0007669"/>
    <property type="project" value="UniProtKB-UniRule"/>
</dbReference>
<keyword evidence="4" id="KW-0539">Nucleus</keyword>
<dbReference type="GO" id="GO:0005634">
    <property type="term" value="C:nucleus"/>
    <property type="evidence" value="ECO:0007669"/>
    <property type="project" value="UniProtKB-SubCell"/>
</dbReference>
<dbReference type="GO" id="GO:0005739">
    <property type="term" value="C:mitochondrion"/>
    <property type="evidence" value="ECO:0007669"/>
    <property type="project" value="UniProtKB-SubCell"/>
</dbReference>
<comment type="catalytic activity">
    <reaction evidence="4">
        <text>RX + glutathione = an S-substituted glutathione + a halide anion + H(+)</text>
        <dbReference type="Rhea" id="RHEA:16437"/>
        <dbReference type="ChEBI" id="CHEBI:15378"/>
        <dbReference type="ChEBI" id="CHEBI:16042"/>
        <dbReference type="ChEBI" id="CHEBI:17792"/>
        <dbReference type="ChEBI" id="CHEBI:57925"/>
        <dbReference type="ChEBI" id="CHEBI:90779"/>
        <dbReference type="EC" id="2.5.1.18"/>
    </reaction>
</comment>
<dbReference type="InterPro" id="IPR010987">
    <property type="entry name" value="Glutathione-S-Trfase_C-like"/>
</dbReference>
<dbReference type="PROSITE" id="PS50404">
    <property type="entry name" value="GST_NTER"/>
    <property type="match status" value="1"/>
</dbReference>
<dbReference type="GeneID" id="105893541"/>
<dbReference type="RefSeq" id="XP_031424522.1">
    <property type="nucleotide sequence ID" value="XM_031568662.1"/>
</dbReference>
<dbReference type="OrthoDB" id="4951845at2759"/>
<dbReference type="GO" id="GO:0006749">
    <property type="term" value="P:glutathione metabolic process"/>
    <property type="evidence" value="ECO:0007669"/>
    <property type="project" value="UniProtKB-UniRule"/>
</dbReference>
<dbReference type="PANTHER" id="PTHR11571">
    <property type="entry name" value="GLUTATHIONE S-TRANSFERASE"/>
    <property type="match status" value="1"/>
</dbReference>
<dbReference type="SUPFAM" id="SSF47616">
    <property type="entry name" value="GST C-terminal domain-like"/>
    <property type="match status" value="1"/>
</dbReference>
<name>A0A6P8FMY4_CLUHA</name>
<dbReference type="SUPFAM" id="SSF52833">
    <property type="entry name" value="Thioredoxin-like"/>
    <property type="match status" value="1"/>
</dbReference>
<dbReference type="KEGG" id="char:105893541"/>
<keyword evidence="3 4" id="KW-0808">Transferase</keyword>
<evidence type="ECO:0000313" key="8">
    <source>
        <dbReference type="RefSeq" id="XP_031424522.1"/>
    </source>
</evidence>
<dbReference type="SFLD" id="SFLDG00363">
    <property type="entry name" value="AMPS_(cytGST):_Alpha-__Mu-__Pi"/>
    <property type="match status" value="1"/>
</dbReference>
<dbReference type="PRINTS" id="PR01268">
    <property type="entry name" value="GSTRNSFRASEP"/>
</dbReference>
<dbReference type="GO" id="GO:0005829">
    <property type="term" value="C:cytosol"/>
    <property type="evidence" value="ECO:0007669"/>
    <property type="project" value="TreeGrafter"/>
</dbReference>
<dbReference type="EC" id="2.5.1.18" evidence="4"/>
<evidence type="ECO:0000259" key="6">
    <source>
        <dbReference type="PROSITE" id="PS50405"/>
    </source>
</evidence>
<dbReference type="FunFam" id="1.20.1050.10:FF:000020">
    <property type="entry name" value="Glutathione S-transferase P 1"/>
    <property type="match status" value="1"/>
</dbReference>
<dbReference type="AlphaFoldDB" id="A0A6P8FMY4"/>
<evidence type="ECO:0000256" key="2">
    <source>
        <dbReference type="ARBA" id="ARBA00011738"/>
    </source>
</evidence>
<feature type="domain" description="GST C-terminal" evidence="6">
    <location>
        <begin position="82"/>
        <end position="201"/>
    </location>
</feature>
<dbReference type="SFLD" id="SFLDS00019">
    <property type="entry name" value="Glutathione_Transferase_(cytos"/>
    <property type="match status" value="1"/>
</dbReference>
<sequence length="207" mass="23880">MAFVLTYFSLRGRAEPIRLMLKDQGKEWTEITVTMEMWSKGDLRESCLFGQVPKFQDGDLTLYQTNAIRRHLARKFGVYGKDDKEASLIDMMDDSLQDLLTKYVKLIYQTYDTEKENYIKELPRDLAVYEKILACNKGGFLVGKQISFADYLLLVLLLNHQVLSPTALDNFPALRAYRDKLSARPNIKAYMESDAFRNRPISGNGKQ</sequence>
<organism evidence="7 8">
    <name type="scientific">Clupea harengus</name>
    <name type="common">Atlantic herring</name>
    <dbReference type="NCBI Taxonomy" id="7950"/>
    <lineage>
        <taxon>Eukaryota</taxon>
        <taxon>Metazoa</taxon>
        <taxon>Chordata</taxon>
        <taxon>Craniata</taxon>
        <taxon>Vertebrata</taxon>
        <taxon>Euteleostomi</taxon>
        <taxon>Actinopterygii</taxon>
        <taxon>Neopterygii</taxon>
        <taxon>Teleostei</taxon>
        <taxon>Clupei</taxon>
        <taxon>Clupeiformes</taxon>
        <taxon>Clupeoidei</taxon>
        <taxon>Clupeidae</taxon>
        <taxon>Clupea</taxon>
    </lineage>
</organism>
<dbReference type="InterPro" id="IPR003082">
    <property type="entry name" value="GST_pi"/>
</dbReference>
<dbReference type="PANTHER" id="PTHR11571:SF141">
    <property type="entry name" value="GLUTATHIONE S-TRANSFERASE"/>
    <property type="match status" value="1"/>
</dbReference>
<protein>
    <recommendedName>
        <fullName evidence="4">Glutathione S-transferase</fullName>
        <ecNumber evidence="4">2.5.1.18</ecNumber>
    </recommendedName>
    <alternativeName>
        <fullName evidence="4">GST class-pi</fullName>
    </alternativeName>
</protein>